<name>A0A177AS27_9BILA</name>
<dbReference type="Proteomes" id="UP000078046">
    <property type="component" value="Unassembled WGS sequence"/>
</dbReference>
<feature type="region of interest" description="Disordered" evidence="1">
    <location>
        <begin position="1"/>
        <end position="46"/>
    </location>
</feature>
<sequence length="46" mass="4996">MVSDNLGPANIKDGSTASHAMEGYDNQNKNTDATDELYTVSNYDDI</sequence>
<proteinExistence type="predicted"/>
<accession>A0A177AS27</accession>
<organism evidence="2 3">
    <name type="scientific">Intoshia linei</name>
    <dbReference type="NCBI Taxonomy" id="1819745"/>
    <lineage>
        <taxon>Eukaryota</taxon>
        <taxon>Metazoa</taxon>
        <taxon>Spiralia</taxon>
        <taxon>Lophotrochozoa</taxon>
        <taxon>Mesozoa</taxon>
        <taxon>Orthonectida</taxon>
        <taxon>Rhopaluridae</taxon>
        <taxon>Intoshia</taxon>
    </lineage>
</organism>
<evidence type="ECO:0000313" key="2">
    <source>
        <dbReference type="EMBL" id="OAF64322.1"/>
    </source>
</evidence>
<comment type="caution">
    <text evidence="2">The sequence shown here is derived from an EMBL/GenBank/DDBJ whole genome shotgun (WGS) entry which is preliminary data.</text>
</comment>
<keyword evidence="3" id="KW-1185">Reference proteome</keyword>
<feature type="non-terminal residue" evidence="2">
    <location>
        <position position="46"/>
    </location>
</feature>
<reference evidence="2 3" key="1">
    <citation type="submission" date="2016-04" db="EMBL/GenBank/DDBJ databases">
        <title>The genome of Intoshia linei affirms orthonectids as highly simplified spiralians.</title>
        <authorList>
            <person name="Mikhailov K.V."/>
            <person name="Slusarev G.S."/>
            <person name="Nikitin M.A."/>
            <person name="Logacheva M.D."/>
            <person name="Penin A."/>
            <person name="Aleoshin V."/>
            <person name="Panchin Y.V."/>
        </authorList>
    </citation>
    <scope>NUCLEOTIDE SEQUENCE [LARGE SCALE GENOMIC DNA]</scope>
    <source>
        <strain evidence="2">Intl2013</strain>
        <tissue evidence="2">Whole animal</tissue>
    </source>
</reference>
<evidence type="ECO:0000256" key="1">
    <source>
        <dbReference type="SAM" id="MobiDB-lite"/>
    </source>
</evidence>
<dbReference type="EMBL" id="LWCA01001927">
    <property type="protein sequence ID" value="OAF64322.1"/>
    <property type="molecule type" value="Genomic_DNA"/>
</dbReference>
<evidence type="ECO:0000313" key="3">
    <source>
        <dbReference type="Proteomes" id="UP000078046"/>
    </source>
</evidence>
<protein>
    <submittedName>
        <fullName evidence="2">Uncharacterized protein</fullName>
    </submittedName>
</protein>
<dbReference type="AlphaFoldDB" id="A0A177AS27"/>
<gene>
    <name evidence="2" type="ORF">A3Q56_07937</name>
</gene>